<dbReference type="AlphaFoldDB" id="A0AAV2ECI4"/>
<accession>A0AAV2ECI4</accession>
<reference evidence="2 3" key="1">
    <citation type="submission" date="2024-04" db="EMBL/GenBank/DDBJ databases">
        <authorList>
            <person name="Fracassetti M."/>
        </authorList>
    </citation>
    <scope>NUCLEOTIDE SEQUENCE [LARGE SCALE GENOMIC DNA]</scope>
</reference>
<feature type="compositionally biased region" description="Basic and acidic residues" evidence="1">
    <location>
        <begin position="45"/>
        <end position="80"/>
    </location>
</feature>
<dbReference type="EMBL" id="OZ034817">
    <property type="protein sequence ID" value="CAL1383610.1"/>
    <property type="molecule type" value="Genomic_DNA"/>
</dbReference>
<proteinExistence type="predicted"/>
<gene>
    <name evidence="2" type="ORF">LTRI10_LOCUS24872</name>
</gene>
<feature type="compositionally biased region" description="Basic and acidic residues" evidence="1">
    <location>
        <begin position="7"/>
        <end position="21"/>
    </location>
</feature>
<protein>
    <submittedName>
        <fullName evidence="2">Uncharacterized protein</fullName>
    </submittedName>
</protein>
<keyword evidence="3" id="KW-1185">Reference proteome</keyword>
<evidence type="ECO:0000313" key="2">
    <source>
        <dbReference type="EMBL" id="CAL1383610.1"/>
    </source>
</evidence>
<name>A0AAV2ECI4_9ROSI</name>
<sequence>MPATSNMKKEGQHQMGGEKTHATTKTTPGKKSKETSSNSKSSRQASDKKLLEDAKSDHQPKMKDPSPEKGLKETAKRMEIAPKSGSGIPRKIFYSSNLENDAKAPENVQPFTAAEQNSSVEEKGTTMAVEN</sequence>
<evidence type="ECO:0000313" key="3">
    <source>
        <dbReference type="Proteomes" id="UP001497516"/>
    </source>
</evidence>
<evidence type="ECO:0000256" key="1">
    <source>
        <dbReference type="SAM" id="MobiDB-lite"/>
    </source>
</evidence>
<feature type="region of interest" description="Disordered" evidence="1">
    <location>
        <begin position="109"/>
        <end position="131"/>
    </location>
</feature>
<feature type="region of interest" description="Disordered" evidence="1">
    <location>
        <begin position="1"/>
        <end position="91"/>
    </location>
</feature>
<organism evidence="2 3">
    <name type="scientific">Linum trigynum</name>
    <dbReference type="NCBI Taxonomy" id="586398"/>
    <lineage>
        <taxon>Eukaryota</taxon>
        <taxon>Viridiplantae</taxon>
        <taxon>Streptophyta</taxon>
        <taxon>Embryophyta</taxon>
        <taxon>Tracheophyta</taxon>
        <taxon>Spermatophyta</taxon>
        <taxon>Magnoliopsida</taxon>
        <taxon>eudicotyledons</taxon>
        <taxon>Gunneridae</taxon>
        <taxon>Pentapetalae</taxon>
        <taxon>rosids</taxon>
        <taxon>fabids</taxon>
        <taxon>Malpighiales</taxon>
        <taxon>Linaceae</taxon>
        <taxon>Linum</taxon>
    </lineage>
</organism>
<dbReference type="Proteomes" id="UP001497516">
    <property type="component" value="Chromosome 4"/>
</dbReference>